<accession>A0A8J6B2Z9</accession>
<name>A0A8J6B2Z9_9EUKA</name>
<evidence type="ECO:0000313" key="3">
    <source>
        <dbReference type="Proteomes" id="UP000717585"/>
    </source>
</evidence>
<feature type="signal peptide" evidence="1">
    <location>
        <begin position="1"/>
        <end position="20"/>
    </location>
</feature>
<dbReference type="GO" id="GO:0016255">
    <property type="term" value="P:attachment of GPI anchor to protein"/>
    <property type="evidence" value="ECO:0007669"/>
    <property type="project" value="InterPro"/>
</dbReference>
<dbReference type="Proteomes" id="UP000717585">
    <property type="component" value="Unassembled WGS sequence"/>
</dbReference>
<dbReference type="InterPro" id="IPR007245">
    <property type="entry name" value="PIG-T"/>
</dbReference>
<evidence type="ECO:0000256" key="1">
    <source>
        <dbReference type="SAM" id="SignalP"/>
    </source>
</evidence>
<keyword evidence="3" id="KW-1185">Reference proteome</keyword>
<organism evidence="2 3">
    <name type="scientific">Carpediemonas membranifera</name>
    <dbReference type="NCBI Taxonomy" id="201153"/>
    <lineage>
        <taxon>Eukaryota</taxon>
        <taxon>Metamonada</taxon>
        <taxon>Carpediemonas-like organisms</taxon>
        <taxon>Carpediemonas</taxon>
    </lineage>
</organism>
<keyword evidence="1" id="KW-0732">Signal</keyword>
<dbReference type="GO" id="GO:0042765">
    <property type="term" value="C:GPI-anchor transamidase complex"/>
    <property type="evidence" value="ECO:0007669"/>
    <property type="project" value="InterPro"/>
</dbReference>
<dbReference type="EMBL" id="JAHDYR010000025">
    <property type="protein sequence ID" value="KAG9393184.1"/>
    <property type="molecule type" value="Genomic_DNA"/>
</dbReference>
<comment type="caution">
    <text evidence="2">The sequence shown here is derived from an EMBL/GenBank/DDBJ whole genome shotgun (WGS) entry which is preliminary data.</text>
</comment>
<sequence length="339" mass="36439">MKAGLLFLFVAVTLAAVTESFSYNDKCVKQVTKTLPFTATSHPFITAALKPLLDTNAVITVNQSNSRTPFLDENTELCAPDFGVAITLRGVANPDSYEMQLRLLATELEIPLSSAFTVSLSSGFSLWLNEYPSFNAISKLNRLARLTMPQTALSYSYASIQYRIDMGLDVISVSVVHVEEEPCPANPPFPTRPRVRVAIDSDSKGGVVSTSAPAGCSGSIAVQKSAVFQGVDAPLDTDVPFTHGPVPTYEWPPDASHGIAIPPVVVVLECTESGTFEFIKGGYVVRPPQPDFSMGYNATLLCIVVLTNLVMTVLRTLGKSDVRGEEAGEGAVEKEEKDV</sequence>
<evidence type="ECO:0000313" key="2">
    <source>
        <dbReference type="EMBL" id="KAG9393184.1"/>
    </source>
</evidence>
<protein>
    <submittedName>
        <fullName evidence="2">GPI transamidase component PIG-T</fullName>
    </submittedName>
</protein>
<gene>
    <name evidence="2" type="ORF">J8273_3314</name>
</gene>
<feature type="chain" id="PRO_5035165766" evidence="1">
    <location>
        <begin position="21"/>
        <end position="339"/>
    </location>
</feature>
<dbReference type="Pfam" id="PF04113">
    <property type="entry name" value="Gpi16"/>
    <property type="match status" value="1"/>
</dbReference>
<dbReference type="AlphaFoldDB" id="A0A8J6B2Z9"/>
<proteinExistence type="predicted"/>
<reference evidence="2" key="1">
    <citation type="submission" date="2021-05" db="EMBL/GenBank/DDBJ databases">
        <title>A free-living protist that lacks canonical eukaryotic 1 DNA replication and segregation systems.</title>
        <authorList>
            <person name="Salas-Leiva D.E."/>
            <person name="Tromer E.C."/>
            <person name="Curtis B.A."/>
            <person name="Jerlstrom-Hultqvist J."/>
            <person name="Kolisko M."/>
            <person name="Yi Z."/>
            <person name="Salas-Leiva J.S."/>
            <person name="Gallot-Lavallee L."/>
            <person name="Kops G.J.P.L."/>
            <person name="Archibald J.M."/>
            <person name="Simpson A.G.B."/>
            <person name="Roger A.J."/>
        </authorList>
    </citation>
    <scope>NUCLEOTIDE SEQUENCE</scope>
    <source>
        <strain evidence="2">BICM</strain>
    </source>
</reference>